<dbReference type="GeneID" id="24405095"/>
<keyword evidence="2" id="KW-1185">Reference proteome</keyword>
<sequence>MGTISTAAGLDRRSRGSGVKLKKGFFNNDTPNLPQKIAIFGEANTANQSGLTVTPVEVTSANEAAQLFGYGSPIHSIMRILRPVNGDGVGGIPTIVFPQITDGGATATSRTWTVTGTATSNATHYVIVNGRDNVDFQSYAYSVITGDTPTIIAGKIKDAINGVLGAPCTATNTLGVVTAITKWKGATSAELNIVIDFGNNSAGVSYSQTASTNGAGTVDLADSFALIGNEWYTSIINTYGVSKLAEFEQFNGIPDPDAPTGRYSGLIFKPFMAFFGNVGNSKGDLALITGDSDRVNQVTNVICPAPNSKGFTYEAAANVVALFARTMQDTPHLDVNNKAYPDMPIPANGLIGDMSDYNNRDFLVKKGCSTVLLENGAYKIQDLVTTYHPDGEIPLQYAYARNLNLDWNVAYGYRLLETIRLKDKTLIRDNQVTNVSGVIKPAEWKAVLFGYFDDLAERALINEPDFSKANLLVQISETNPDRFETNFKYKRTGIARIQSTDAEAGF</sequence>
<accession>A0A0A0YUX9</accession>
<dbReference type="OrthoDB" id="4346at10239"/>
<reference evidence="1 2" key="1">
    <citation type="journal article" date="2015" name="Front. Microbiol.">
        <title>The use of phage FCL-2 as an alternative to chemotherapy against columnaris disease in aquaculture.</title>
        <authorList>
            <person name="Laanto E."/>
            <person name="Bamford J.K."/>
            <person name="Ravantti J.J."/>
            <person name="Sundberg L.R."/>
        </authorList>
    </citation>
    <scope>NUCLEOTIDE SEQUENCE [LARGE SCALE GENOMIC DNA]</scope>
</reference>
<dbReference type="Proteomes" id="UP000030329">
    <property type="component" value="Segment"/>
</dbReference>
<evidence type="ECO:0000313" key="2">
    <source>
        <dbReference type="Proteomes" id="UP000030329"/>
    </source>
</evidence>
<evidence type="ECO:0008006" key="3">
    <source>
        <dbReference type="Google" id="ProtNLM"/>
    </source>
</evidence>
<name>A0A0A0YUX9_9CAUD</name>
<organism evidence="1 2">
    <name type="scientific">Flavobacterium phage FCL-2</name>
    <dbReference type="NCBI Taxonomy" id="908819"/>
    <lineage>
        <taxon>Viruses</taxon>
        <taxon>Duplodnaviria</taxon>
        <taxon>Heunggongvirae</taxon>
        <taxon>Uroviricota</taxon>
        <taxon>Caudoviricetes</taxon>
        <taxon>Ficleduovirus</taxon>
        <taxon>Ficleduovirus FCL2</taxon>
    </lineage>
</organism>
<proteinExistence type="predicted"/>
<dbReference type="KEGG" id="vg:24405095"/>
<protein>
    <recommendedName>
        <fullName evidence="3">Tail protein</fullName>
    </recommendedName>
</protein>
<dbReference type="RefSeq" id="YP_009140527.1">
    <property type="nucleotide sequence ID" value="NC_027125.1"/>
</dbReference>
<evidence type="ECO:0000313" key="1">
    <source>
        <dbReference type="EMBL" id="AIX11881.1"/>
    </source>
</evidence>
<dbReference type="EMBL" id="KM873719">
    <property type="protein sequence ID" value="AIX11881.1"/>
    <property type="molecule type" value="Genomic_DNA"/>
</dbReference>